<dbReference type="FunFam" id="1.20.120.350:FF:000091">
    <property type="entry name" value="Predicted protein"/>
    <property type="match status" value="1"/>
</dbReference>
<dbReference type="KEGG" id="cre:CHLRE_01g022150v5"/>
<keyword evidence="3" id="KW-0633">Potassium transport</keyword>
<evidence type="ECO:0000256" key="5">
    <source>
        <dbReference type="ARBA" id="ARBA00022826"/>
    </source>
</evidence>
<evidence type="ECO:0000256" key="8">
    <source>
        <dbReference type="ARBA" id="ARBA00022989"/>
    </source>
</evidence>
<gene>
    <name evidence="16" type="ORF">CHLRE_01g022150v5</name>
</gene>
<dbReference type="SUPFAM" id="SSF81324">
    <property type="entry name" value="Voltage-gated potassium channels"/>
    <property type="match status" value="1"/>
</dbReference>
<dbReference type="GO" id="GO:0008076">
    <property type="term" value="C:voltage-gated potassium channel complex"/>
    <property type="evidence" value="ECO:0007669"/>
    <property type="project" value="InterPro"/>
</dbReference>
<accession>A8HPX4</accession>
<dbReference type="Proteomes" id="UP000006906">
    <property type="component" value="Chromosome 1"/>
</dbReference>
<dbReference type="OrthoDB" id="415460at2759"/>
<evidence type="ECO:0000256" key="7">
    <source>
        <dbReference type="ARBA" id="ARBA00022958"/>
    </source>
</evidence>
<dbReference type="GO" id="GO:0005249">
    <property type="term" value="F:voltage-gated potassium channel activity"/>
    <property type="evidence" value="ECO:0007669"/>
    <property type="project" value="InterPro"/>
</dbReference>
<feature type="region of interest" description="Disordered" evidence="13">
    <location>
        <begin position="662"/>
        <end position="732"/>
    </location>
</feature>
<evidence type="ECO:0000256" key="4">
    <source>
        <dbReference type="ARBA" id="ARBA00022692"/>
    </source>
</evidence>
<evidence type="ECO:0000256" key="3">
    <source>
        <dbReference type="ARBA" id="ARBA00022538"/>
    </source>
</evidence>
<dbReference type="STRING" id="3055.A8HPX4"/>
<feature type="transmembrane region" description="Helical" evidence="14">
    <location>
        <begin position="295"/>
        <end position="313"/>
    </location>
</feature>
<feature type="region of interest" description="Disordered" evidence="13">
    <location>
        <begin position="131"/>
        <end position="189"/>
    </location>
</feature>
<dbReference type="HOGENOM" id="CLU_378736_0_0_1"/>
<dbReference type="Gramene" id="PNW88271">
    <property type="protein sequence ID" value="PNW88271"/>
    <property type="gene ID" value="CHLRE_01g022150v5"/>
</dbReference>
<evidence type="ECO:0000256" key="12">
    <source>
        <dbReference type="SAM" id="Coils"/>
    </source>
</evidence>
<evidence type="ECO:0000256" key="11">
    <source>
        <dbReference type="ARBA" id="ARBA00023303"/>
    </source>
</evidence>
<keyword evidence="5" id="KW-0631">Potassium channel</keyword>
<feature type="compositionally biased region" description="Low complexity" evidence="13">
    <location>
        <begin position="152"/>
        <end position="174"/>
    </location>
</feature>
<dbReference type="InterPro" id="IPR028325">
    <property type="entry name" value="VG_K_chnl"/>
</dbReference>
<evidence type="ECO:0000256" key="9">
    <source>
        <dbReference type="ARBA" id="ARBA00023065"/>
    </source>
</evidence>
<dbReference type="GeneID" id="5715219"/>
<feature type="transmembrane region" description="Helical" evidence="14">
    <location>
        <begin position="228"/>
        <end position="249"/>
    </location>
</feature>
<feature type="transmembrane region" description="Helical" evidence="14">
    <location>
        <begin position="367"/>
        <end position="389"/>
    </location>
</feature>
<dbReference type="EMBL" id="CM008962">
    <property type="protein sequence ID" value="PNW88271.1"/>
    <property type="molecule type" value="Genomic_DNA"/>
</dbReference>
<evidence type="ECO:0000256" key="14">
    <source>
        <dbReference type="SAM" id="Phobius"/>
    </source>
</evidence>
<name>A8HPX4_CHLRE</name>
<evidence type="ECO:0000313" key="16">
    <source>
        <dbReference type="EMBL" id="PNW88271.1"/>
    </source>
</evidence>
<keyword evidence="9" id="KW-0406">Ion transport</keyword>
<feature type="compositionally biased region" description="Gly residues" evidence="13">
    <location>
        <begin position="547"/>
        <end position="569"/>
    </location>
</feature>
<dbReference type="Pfam" id="PF00520">
    <property type="entry name" value="Ion_trans"/>
    <property type="match status" value="1"/>
</dbReference>
<keyword evidence="4 14" id="KW-0812">Transmembrane</keyword>
<keyword evidence="6" id="KW-0851">Voltage-gated channel</keyword>
<dbReference type="GO" id="GO:0071805">
    <property type="term" value="P:potassium ion transmembrane transport"/>
    <property type="evidence" value="ECO:0000318"/>
    <property type="project" value="GO_Central"/>
</dbReference>
<dbReference type="PaxDb" id="3055-EDP09261"/>
<feature type="transmembrane region" description="Helical" evidence="14">
    <location>
        <begin position="401"/>
        <end position="418"/>
    </location>
</feature>
<proteinExistence type="predicted"/>
<feature type="compositionally biased region" description="Basic and acidic residues" evidence="13">
    <location>
        <begin position="719"/>
        <end position="732"/>
    </location>
</feature>
<dbReference type="GO" id="GO:0016020">
    <property type="term" value="C:membrane"/>
    <property type="evidence" value="ECO:0000318"/>
    <property type="project" value="GO_Central"/>
</dbReference>
<sequence length="732" mass="78700">MALTNAIIAATRAQEQNFDEDSGRMREIGAAREARGEGLAKGPGGGGGYGSSGGGFGIVHARTASEVASTGPSQWALLQERITAAQGSVPDPASDDVARLMRSIFMQHLMSGAPEYSKYFKNDIRMMQQEAELQKQAAKEAEASASGHRRMSTAGGSAGGASDAAGSPYSASAGRTASQPQLRPDHHHNDPPPNIFASLYRPCKHALARYRASPLRAKIYLTLSHPEYNAVAFTFGIFVMLVILLNTAVFCIESVPRWENTPLYDRLVIVDYVCLGIFTVEFVARLVTCSSLTHFWLNAMNWIDFFAIAPFYLELMIVGPDAGNQAASQTRIIRVLRLLRVLRLMRASTRFRNLQVVVDALVASGDVLGMLVFLLLVLLVVSATIIYFVEQALVEGSWFDSIPLTIYYMHVTLTTTGYGDFYPVSAWGRFIAGVFMLLCMVTLSLPISVIGGNFSNMWGRYTHIRDGIERSGVAWSNFIKLRGTATKHCAAMDDLIDIINRVKCALEDGTRGGGAVGQPGADGLKALVDDLAGLQFELEAINTRRGSGNGGAGGSAHGPGGGGQQGQGQGAPDEVRLAQLRGVAASLQKRVESARAQHAELQALLHVSGRLVSKDVTEKLDKLHGLHKEMAGWALDGGFIAGHAGLLLSDLRALREVVQEHSRAHGDQLEGDGEHGHEAVDTNGRRSLFGWVGGKSERADGDGDGPRQLDPESEEEEEARAAGKDPPKAIKV</sequence>
<dbReference type="PANTHER" id="PTHR11537">
    <property type="entry name" value="VOLTAGE-GATED POTASSIUM CHANNEL"/>
    <property type="match status" value="1"/>
</dbReference>
<feature type="transmembrane region" description="Helical" evidence="14">
    <location>
        <begin position="269"/>
        <end position="288"/>
    </location>
</feature>
<keyword evidence="11" id="KW-0407">Ion channel</keyword>
<feature type="domain" description="Ion transport" evidence="15">
    <location>
        <begin position="233"/>
        <end position="457"/>
    </location>
</feature>
<keyword evidence="2" id="KW-0813">Transport</keyword>
<dbReference type="InterPro" id="IPR005821">
    <property type="entry name" value="Ion_trans_dom"/>
</dbReference>
<keyword evidence="12" id="KW-0175">Coiled coil</keyword>
<dbReference type="eggNOG" id="KOG1545">
    <property type="taxonomic scope" value="Eukaryota"/>
</dbReference>
<evidence type="ECO:0000259" key="15">
    <source>
        <dbReference type="Pfam" id="PF00520"/>
    </source>
</evidence>
<dbReference type="RefSeq" id="XP_001689523.1">
    <property type="nucleotide sequence ID" value="XM_001689471.2"/>
</dbReference>
<keyword evidence="7" id="KW-0630">Potassium</keyword>
<comment type="subcellular location">
    <subcellularLocation>
        <location evidence="1">Membrane</location>
        <topology evidence="1">Multi-pass membrane protein</topology>
    </subcellularLocation>
</comment>
<dbReference type="PRINTS" id="PR00169">
    <property type="entry name" value="KCHANNEL"/>
</dbReference>
<feature type="coiled-coil region" evidence="12">
    <location>
        <begin position="577"/>
        <end position="604"/>
    </location>
</feature>
<dbReference type="GO" id="GO:0001508">
    <property type="term" value="P:action potential"/>
    <property type="evidence" value="ECO:0000318"/>
    <property type="project" value="GO_Central"/>
</dbReference>
<feature type="region of interest" description="Disordered" evidence="13">
    <location>
        <begin position="545"/>
        <end position="572"/>
    </location>
</feature>
<dbReference type="InterPro" id="IPR027359">
    <property type="entry name" value="Volt_channel_dom_sf"/>
</dbReference>
<evidence type="ECO:0000256" key="2">
    <source>
        <dbReference type="ARBA" id="ARBA00022448"/>
    </source>
</evidence>
<feature type="transmembrane region" description="Helical" evidence="14">
    <location>
        <begin position="430"/>
        <end position="450"/>
    </location>
</feature>
<dbReference type="AlphaFoldDB" id="A8HPX4"/>
<protein>
    <recommendedName>
        <fullName evidence="15">Ion transport domain-containing protein</fullName>
    </recommendedName>
</protein>
<reference evidence="16 17" key="1">
    <citation type="journal article" date="2007" name="Science">
        <title>The Chlamydomonas genome reveals the evolution of key animal and plant functions.</title>
        <authorList>
            <person name="Merchant S.S."/>
            <person name="Prochnik S.E."/>
            <person name="Vallon O."/>
            <person name="Harris E.H."/>
            <person name="Karpowicz S.J."/>
            <person name="Witman G.B."/>
            <person name="Terry A."/>
            <person name="Salamov A."/>
            <person name="Fritz-Laylin L.K."/>
            <person name="Marechal-Drouard L."/>
            <person name="Marshall W.F."/>
            <person name="Qu L.H."/>
            <person name="Nelson D.R."/>
            <person name="Sanderfoot A.A."/>
            <person name="Spalding M.H."/>
            <person name="Kapitonov V.V."/>
            <person name="Ren Q."/>
            <person name="Ferris P."/>
            <person name="Lindquist E."/>
            <person name="Shapiro H."/>
            <person name="Lucas S.M."/>
            <person name="Grimwood J."/>
            <person name="Schmutz J."/>
            <person name="Cardol P."/>
            <person name="Cerutti H."/>
            <person name="Chanfreau G."/>
            <person name="Chen C.L."/>
            <person name="Cognat V."/>
            <person name="Croft M.T."/>
            <person name="Dent R."/>
            <person name="Dutcher S."/>
            <person name="Fernandez E."/>
            <person name="Fukuzawa H."/>
            <person name="Gonzalez-Ballester D."/>
            <person name="Gonzalez-Halphen D."/>
            <person name="Hallmann A."/>
            <person name="Hanikenne M."/>
            <person name="Hippler M."/>
            <person name="Inwood W."/>
            <person name="Jabbari K."/>
            <person name="Kalanon M."/>
            <person name="Kuras R."/>
            <person name="Lefebvre P.A."/>
            <person name="Lemaire S.D."/>
            <person name="Lobanov A.V."/>
            <person name="Lohr M."/>
            <person name="Manuell A."/>
            <person name="Meier I."/>
            <person name="Mets L."/>
            <person name="Mittag M."/>
            <person name="Mittelmeier T."/>
            <person name="Moroney J.V."/>
            <person name="Moseley J."/>
            <person name="Napoli C."/>
            <person name="Nedelcu A.M."/>
            <person name="Niyogi K."/>
            <person name="Novoselov S.V."/>
            <person name="Paulsen I.T."/>
            <person name="Pazour G."/>
            <person name="Purton S."/>
            <person name="Ral J.P."/>
            <person name="Riano-Pachon D.M."/>
            <person name="Riekhof W."/>
            <person name="Rymarquis L."/>
            <person name="Schroda M."/>
            <person name="Stern D."/>
            <person name="Umen J."/>
            <person name="Willows R."/>
            <person name="Wilson N."/>
            <person name="Zimmer S.L."/>
            <person name="Allmer J."/>
            <person name="Balk J."/>
            <person name="Bisova K."/>
            <person name="Chen C.J."/>
            <person name="Elias M."/>
            <person name="Gendler K."/>
            <person name="Hauser C."/>
            <person name="Lamb M.R."/>
            <person name="Ledford H."/>
            <person name="Long J.C."/>
            <person name="Minagawa J."/>
            <person name="Page M.D."/>
            <person name="Pan J."/>
            <person name="Pootakham W."/>
            <person name="Roje S."/>
            <person name="Rose A."/>
            <person name="Stahlberg E."/>
            <person name="Terauchi A.M."/>
            <person name="Yang P."/>
            <person name="Ball S."/>
            <person name="Bowler C."/>
            <person name="Dieckmann C.L."/>
            <person name="Gladyshev V.N."/>
            <person name="Green P."/>
            <person name="Jorgensen R."/>
            <person name="Mayfield S."/>
            <person name="Mueller-Roeber B."/>
            <person name="Rajamani S."/>
            <person name="Sayre R.T."/>
            <person name="Brokstein P."/>
            <person name="Dubchak I."/>
            <person name="Goodstein D."/>
            <person name="Hornick L."/>
            <person name="Huang Y.W."/>
            <person name="Jhaveri J."/>
            <person name="Luo Y."/>
            <person name="Martinez D."/>
            <person name="Ngau W.C."/>
            <person name="Otillar B."/>
            <person name="Poliakov A."/>
            <person name="Porter A."/>
            <person name="Szajkowski L."/>
            <person name="Werner G."/>
            <person name="Zhou K."/>
            <person name="Grigoriev I.V."/>
            <person name="Rokhsar D.S."/>
            <person name="Grossman A.R."/>
        </authorList>
    </citation>
    <scope>NUCLEOTIDE SEQUENCE [LARGE SCALE GENOMIC DNA]</scope>
    <source>
        <strain evidence="17">CC-503</strain>
    </source>
</reference>
<feature type="compositionally biased region" description="Basic and acidic residues" evidence="13">
    <location>
        <begin position="695"/>
        <end position="710"/>
    </location>
</feature>
<dbReference type="InParanoid" id="A8HPX4"/>
<organism evidence="16 17">
    <name type="scientific">Chlamydomonas reinhardtii</name>
    <name type="common">Chlamydomonas smithii</name>
    <dbReference type="NCBI Taxonomy" id="3055"/>
    <lineage>
        <taxon>Eukaryota</taxon>
        <taxon>Viridiplantae</taxon>
        <taxon>Chlorophyta</taxon>
        <taxon>core chlorophytes</taxon>
        <taxon>Chlorophyceae</taxon>
        <taxon>CS clade</taxon>
        <taxon>Chlamydomonadales</taxon>
        <taxon>Chlamydomonadaceae</taxon>
        <taxon>Chlamydomonas</taxon>
    </lineage>
</organism>
<evidence type="ECO:0000256" key="10">
    <source>
        <dbReference type="ARBA" id="ARBA00023136"/>
    </source>
</evidence>
<keyword evidence="17" id="KW-1185">Reference proteome</keyword>
<evidence type="ECO:0000256" key="13">
    <source>
        <dbReference type="SAM" id="MobiDB-lite"/>
    </source>
</evidence>
<feature type="compositionally biased region" description="Basic and acidic residues" evidence="13">
    <location>
        <begin position="662"/>
        <end position="684"/>
    </location>
</feature>
<evidence type="ECO:0000313" key="17">
    <source>
        <dbReference type="Proteomes" id="UP000006906"/>
    </source>
</evidence>
<dbReference type="Gene3D" id="1.20.120.350">
    <property type="entry name" value="Voltage-gated potassium channels. Chain C"/>
    <property type="match status" value="1"/>
</dbReference>
<evidence type="ECO:0000256" key="6">
    <source>
        <dbReference type="ARBA" id="ARBA00022882"/>
    </source>
</evidence>
<dbReference type="Gene3D" id="1.10.287.70">
    <property type="match status" value="1"/>
</dbReference>
<evidence type="ECO:0000256" key="1">
    <source>
        <dbReference type="ARBA" id="ARBA00004141"/>
    </source>
</evidence>
<dbReference type="OMA" id="MLLCMVT"/>
<keyword evidence="10 14" id="KW-0472">Membrane</keyword>
<keyword evidence="8 14" id="KW-1133">Transmembrane helix</keyword>
<dbReference type="PANTHER" id="PTHR11537:SF254">
    <property type="entry name" value="POTASSIUM VOLTAGE-GATED CHANNEL PROTEIN SHAB"/>
    <property type="match status" value="1"/>
</dbReference>